<gene>
    <name evidence="1" type="ORF">METZ01_LOCUS228060</name>
</gene>
<name>A0A382GJ79_9ZZZZ</name>
<organism evidence="1">
    <name type="scientific">marine metagenome</name>
    <dbReference type="NCBI Taxonomy" id="408172"/>
    <lineage>
        <taxon>unclassified sequences</taxon>
        <taxon>metagenomes</taxon>
        <taxon>ecological metagenomes</taxon>
    </lineage>
</organism>
<dbReference type="AlphaFoldDB" id="A0A382GJ79"/>
<reference evidence="1" key="1">
    <citation type="submission" date="2018-05" db="EMBL/GenBank/DDBJ databases">
        <authorList>
            <person name="Lanie J.A."/>
            <person name="Ng W.-L."/>
            <person name="Kazmierczak K.M."/>
            <person name="Andrzejewski T.M."/>
            <person name="Davidsen T.M."/>
            <person name="Wayne K.J."/>
            <person name="Tettelin H."/>
            <person name="Glass J.I."/>
            <person name="Rusch D."/>
            <person name="Podicherti R."/>
            <person name="Tsui H.-C.T."/>
            <person name="Winkler M.E."/>
        </authorList>
    </citation>
    <scope>NUCLEOTIDE SEQUENCE</scope>
</reference>
<evidence type="ECO:0000313" key="1">
    <source>
        <dbReference type="EMBL" id="SVB75206.1"/>
    </source>
</evidence>
<protein>
    <submittedName>
        <fullName evidence="1">Uncharacterized protein</fullName>
    </submittedName>
</protein>
<sequence length="26" mass="2779">MFDRAFDVAFGFRHGVGECDASGETG</sequence>
<dbReference type="EMBL" id="UINC01055851">
    <property type="protein sequence ID" value="SVB75206.1"/>
    <property type="molecule type" value="Genomic_DNA"/>
</dbReference>
<proteinExistence type="predicted"/>
<feature type="non-terminal residue" evidence="1">
    <location>
        <position position="26"/>
    </location>
</feature>
<accession>A0A382GJ79</accession>